<protein>
    <submittedName>
        <fullName evidence="3">SPOSA6832_01716-mRNA-1:cds</fullName>
    </submittedName>
</protein>
<keyword evidence="4" id="KW-1185">Reference proteome</keyword>
<evidence type="ECO:0000256" key="1">
    <source>
        <dbReference type="ARBA" id="ARBA00022801"/>
    </source>
</evidence>
<feature type="non-terminal residue" evidence="3">
    <location>
        <position position="1"/>
    </location>
</feature>
<dbReference type="InterPro" id="IPR036412">
    <property type="entry name" value="HAD-like_sf"/>
</dbReference>
<evidence type="ECO:0000313" key="3">
    <source>
        <dbReference type="EMBL" id="CEQ40128.1"/>
    </source>
</evidence>
<evidence type="ECO:0000313" key="4">
    <source>
        <dbReference type="Proteomes" id="UP000243876"/>
    </source>
</evidence>
<name>A0A0D6EK54_SPOSA</name>
<sequence length="302" mass="32304">MAASRSGRADRPAARLGSTCCLLAFLLIAAGVQPSYSLLQSPSSECLPKLPSASTCLGRASALKRLVMLSARCSLSSRNSMHRASSKTGSIRLRETSLASFLVPYPLWVTPIAKVLKTTLPRIYLMSGLVPPSAASPSSSSTTFSPSLIEPVVASIPSMPARPGLGACAALLQMHNFRVMAATNGGLETTRGLFENALGKEEAGKWEYFSCDEDRVAKPSPSVYEDVWKRLGLGGVERKGWFVASHTWRVVADLFAAKKAGFKTAFVTYEEHLVLPELFGQPDIVATDLEDAARQIIAAEAA</sequence>
<dbReference type="InterPro" id="IPR023214">
    <property type="entry name" value="HAD_sf"/>
</dbReference>
<dbReference type="GO" id="GO:0016787">
    <property type="term" value="F:hydrolase activity"/>
    <property type="evidence" value="ECO:0007669"/>
    <property type="project" value="UniProtKB-KW"/>
</dbReference>
<dbReference type="InterPro" id="IPR051540">
    <property type="entry name" value="S-2-haloacid_dehalogenase"/>
</dbReference>
<feature type="chain" id="PRO_5002303300" evidence="2">
    <location>
        <begin position="38"/>
        <end position="302"/>
    </location>
</feature>
<dbReference type="PANTHER" id="PTHR43316">
    <property type="entry name" value="HYDROLASE, HALOACID DELAHOGENASE-RELATED"/>
    <property type="match status" value="1"/>
</dbReference>
<reference evidence="4" key="1">
    <citation type="submission" date="2015-02" db="EMBL/GenBank/DDBJ databases">
        <authorList>
            <person name="Gon?alves P."/>
        </authorList>
    </citation>
    <scope>NUCLEOTIDE SEQUENCE [LARGE SCALE GENOMIC DNA]</scope>
</reference>
<accession>A0A0D6EK54</accession>
<dbReference type="OrthoDB" id="2363873at2759"/>
<dbReference type="EMBL" id="CENE01000005">
    <property type="protein sequence ID" value="CEQ40128.1"/>
    <property type="molecule type" value="Genomic_DNA"/>
</dbReference>
<dbReference type="AlphaFoldDB" id="A0A0D6EK54"/>
<keyword evidence="1" id="KW-0378">Hydrolase</keyword>
<dbReference type="PANTHER" id="PTHR43316:SF4">
    <property type="entry name" value="ACID DEHALOGENASE, PUTATIVE (AFU_ORTHOLOGUE AFUA_8G05870)-RELATED"/>
    <property type="match status" value="1"/>
</dbReference>
<gene>
    <name evidence="3" type="primary">SPOSA6832_01716</name>
</gene>
<dbReference type="Gene3D" id="3.40.50.1000">
    <property type="entry name" value="HAD superfamily/HAD-like"/>
    <property type="match status" value="1"/>
</dbReference>
<evidence type="ECO:0000256" key="2">
    <source>
        <dbReference type="SAM" id="SignalP"/>
    </source>
</evidence>
<organism evidence="3 4">
    <name type="scientific">Sporidiobolus salmonicolor</name>
    <name type="common">Yeast-like fungus</name>
    <name type="synonym">Sporobolomyces salmonicolor</name>
    <dbReference type="NCBI Taxonomy" id="5005"/>
    <lineage>
        <taxon>Eukaryota</taxon>
        <taxon>Fungi</taxon>
        <taxon>Dikarya</taxon>
        <taxon>Basidiomycota</taxon>
        <taxon>Pucciniomycotina</taxon>
        <taxon>Microbotryomycetes</taxon>
        <taxon>Sporidiobolales</taxon>
        <taxon>Sporidiobolaceae</taxon>
        <taxon>Sporobolomyces</taxon>
    </lineage>
</organism>
<dbReference type="Proteomes" id="UP000243876">
    <property type="component" value="Unassembled WGS sequence"/>
</dbReference>
<dbReference type="SUPFAM" id="SSF56784">
    <property type="entry name" value="HAD-like"/>
    <property type="match status" value="1"/>
</dbReference>
<proteinExistence type="predicted"/>
<keyword evidence="2" id="KW-0732">Signal</keyword>
<feature type="signal peptide" evidence="2">
    <location>
        <begin position="1"/>
        <end position="37"/>
    </location>
</feature>